<evidence type="ECO:0000313" key="2">
    <source>
        <dbReference type="Proteomes" id="UP000014174"/>
    </source>
</evidence>
<sequence>MKKCSENPESFVLNAVRKENRCFEGSFFTFLPASTALAIM</sequence>
<evidence type="ECO:0000313" key="1">
    <source>
        <dbReference type="EMBL" id="EOR92810.1"/>
    </source>
</evidence>
<keyword evidence="2" id="KW-1185">Reference proteome</keyword>
<protein>
    <submittedName>
        <fullName evidence="1">Uncharacterized protein</fullName>
    </submittedName>
</protein>
<dbReference type="AlphaFoldDB" id="R9GMP7"/>
<name>R9GMP7_9SPHI</name>
<gene>
    <name evidence="1" type="ORF">ADIARSV_4092</name>
</gene>
<accession>R9GMP7</accession>
<dbReference type="EMBL" id="AQPN01000143">
    <property type="protein sequence ID" value="EOR92810.1"/>
    <property type="molecule type" value="Genomic_DNA"/>
</dbReference>
<reference evidence="1 2" key="1">
    <citation type="journal article" date="2013" name="Genome Announc.">
        <title>Draft Genome Sequence of Arcticibacter svalbardensis Strain MN12-7T, a Member of the Family Sphingobacteriaceae Isolated from an Arctic Soil Sample.</title>
        <authorList>
            <person name="Shivaji S."/>
            <person name="Ara S."/>
            <person name="Prasad S."/>
            <person name="Manasa B.P."/>
            <person name="Begum Z."/>
            <person name="Singh A."/>
            <person name="Kumar Pinnaka A."/>
        </authorList>
    </citation>
    <scope>NUCLEOTIDE SEQUENCE [LARGE SCALE GENOMIC DNA]</scope>
    <source>
        <strain evidence="1 2">MN12-7</strain>
    </source>
</reference>
<dbReference type="Proteomes" id="UP000014174">
    <property type="component" value="Unassembled WGS sequence"/>
</dbReference>
<proteinExistence type="predicted"/>
<organism evidence="1 2">
    <name type="scientific">Arcticibacter svalbardensis MN12-7</name>
    <dbReference type="NCBI Taxonomy" id="1150600"/>
    <lineage>
        <taxon>Bacteria</taxon>
        <taxon>Pseudomonadati</taxon>
        <taxon>Bacteroidota</taxon>
        <taxon>Sphingobacteriia</taxon>
        <taxon>Sphingobacteriales</taxon>
        <taxon>Sphingobacteriaceae</taxon>
        <taxon>Arcticibacter</taxon>
    </lineage>
</organism>
<comment type="caution">
    <text evidence="1">The sequence shown here is derived from an EMBL/GenBank/DDBJ whole genome shotgun (WGS) entry which is preliminary data.</text>
</comment>